<proteinExistence type="predicted"/>
<dbReference type="EMBL" id="HBII01032350">
    <property type="protein sequence ID" value="CAE0354454.1"/>
    <property type="molecule type" value="Transcribed_RNA"/>
</dbReference>
<name>A0A7S3JIW2_9SPIT</name>
<protein>
    <submittedName>
        <fullName evidence="1">Uncharacterized protein</fullName>
    </submittedName>
</protein>
<reference evidence="1" key="1">
    <citation type="submission" date="2021-01" db="EMBL/GenBank/DDBJ databases">
        <authorList>
            <person name="Corre E."/>
            <person name="Pelletier E."/>
            <person name="Niang G."/>
            <person name="Scheremetjew M."/>
            <person name="Finn R."/>
            <person name="Kale V."/>
            <person name="Holt S."/>
            <person name="Cochrane G."/>
            <person name="Meng A."/>
            <person name="Brown T."/>
            <person name="Cohen L."/>
        </authorList>
    </citation>
    <scope>NUCLEOTIDE SEQUENCE</scope>
    <source>
        <strain evidence="1">FSP1.4</strain>
    </source>
</reference>
<dbReference type="AlphaFoldDB" id="A0A7S3JIW2"/>
<sequence length="140" mass="15972">MKLVKNYTTDNLKQLSQTLASKGPSQAVIRFQNAEKQIKIQLYMKKLLEDAIETSRTNEASSNTIDKINYIQDLSELVKPCETIEHETSEFTMKGLKQTTLVDNIFTKIPVMSKPKSKPSDLSLIDKEIDQLSKELRSHN</sequence>
<accession>A0A7S3JIW2</accession>
<gene>
    <name evidence="1" type="ORF">EHAR0213_LOCUS13370</name>
</gene>
<evidence type="ECO:0000313" key="1">
    <source>
        <dbReference type="EMBL" id="CAE0354454.1"/>
    </source>
</evidence>
<organism evidence="1">
    <name type="scientific">Euplotes harpa</name>
    <dbReference type="NCBI Taxonomy" id="151035"/>
    <lineage>
        <taxon>Eukaryota</taxon>
        <taxon>Sar</taxon>
        <taxon>Alveolata</taxon>
        <taxon>Ciliophora</taxon>
        <taxon>Intramacronucleata</taxon>
        <taxon>Spirotrichea</taxon>
        <taxon>Hypotrichia</taxon>
        <taxon>Euplotida</taxon>
        <taxon>Euplotidae</taxon>
        <taxon>Euplotes</taxon>
    </lineage>
</organism>